<keyword evidence="15" id="KW-1185">Reference proteome</keyword>
<evidence type="ECO:0000256" key="4">
    <source>
        <dbReference type="ARBA" id="ARBA00013229"/>
    </source>
</evidence>
<reference evidence="15" key="1">
    <citation type="journal article" date="2014" name="Nat. Genet.">
        <title>A reference genome for common bean and genome-wide analysis of dual domestications.</title>
        <authorList>
            <person name="Schmutz J."/>
            <person name="McClean P.E."/>
            <person name="Mamidi S."/>
            <person name="Wu G.A."/>
            <person name="Cannon S.B."/>
            <person name="Grimwood J."/>
            <person name="Jenkins J."/>
            <person name="Shu S."/>
            <person name="Song Q."/>
            <person name="Chavarro C."/>
            <person name="Torres-Torres M."/>
            <person name="Geffroy V."/>
            <person name="Moghaddam S.M."/>
            <person name="Gao D."/>
            <person name="Abernathy B."/>
            <person name="Barry K."/>
            <person name="Blair M."/>
            <person name="Brick M.A."/>
            <person name="Chovatia M."/>
            <person name="Gepts P."/>
            <person name="Goodstein D.M."/>
            <person name="Gonzales M."/>
            <person name="Hellsten U."/>
            <person name="Hyten D.L."/>
            <person name="Jia G."/>
            <person name="Kelly J.D."/>
            <person name="Kudrna D."/>
            <person name="Lee R."/>
            <person name="Richard M.M."/>
            <person name="Miklas P.N."/>
            <person name="Osorno J.M."/>
            <person name="Rodrigues J."/>
            <person name="Thareau V."/>
            <person name="Urrea C.A."/>
            <person name="Wang M."/>
            <person name="Yu Y."/>
            <person name="Zhang M."/>
            <person name="Wing R.A."/>
            <person name="Cregan P.B."/>
            <person name="Rokhsar D.S."/>
            <person name="Jackson S.A."/>
        </authorList>
    </citation>
    <scope>NUCLEOTIDE SEQUENCE [LARGE SCALE GENOMIC DNA]</scope>
    <source>
        <strain evidence="15">cv. G19833</strain>
    </source>
</reference>
<dbReference type="GO" id="GO:0042545">
    <property type="term" value="P:cell wall modification"/>
    <property type="evidence" value="ECO:0007669"/>
    <property type="project" value="UniProtKB-UniRule"/>
</dbReference>
<dbReference type="FunFam" id="2.160.20.10:FF:000008">
    <property type="entry name" value="Pectinesterase"/>
    <property type="match status" value="1"/>
</dbReference>
<evidence type="ECO:0000313" key="15">
    <source>
        <dbReference type="Proteomes" id="UP000000226"/>
    </source>
</evidence>
<accession>V7BGX8</accession>
<evidence type="ECO:0000256" key="9">
    <source>
        <dbReference type="ARBA" id="ARBA00023085"/>
    </source>
</evidence>
<dbReference type="SUPFAM" id="SSF51126">
    <property type="entry name" value="Pectin lyase-like"/>
    <property type="match status" value="1"/>
</dbReference>
<dbReference type="GO" id="GO:0030599">
    <property type="term" value="F:pectinesterase activity"/>
    <property type="evidence" value="ECO:0007669"/>
    <property type="project" value="UniProtKB-UniRule"/>
</dbReference>
<feature type="signal peptide" evidence="12">
    <location>
        <begin position="1"/>
        <end position="28"/>
    </location>
</feature>
<protein>
    <recommendedName>
        <fullName evidence="4 12">Pectinesterase</fullName>
        <ecNumber evidence="4 12">3.1.1.11</ecNumber>
    </recommendedName>
</protein>
<evidence type="ECO:0000256" key="5">
    <source>
        <dbReference type="ARBA" id="ARBA00022512"/>
    </source>
</evidence>
<sequence length="370" mass="41020">MVSKTHFQLIVLLVFLLSSLNITSSSYAQSVANFDKWVSCNMKKYDERKNILKSKWKVADLKLRQAESNKVIITVSQDGSADFKTISEALNSIPPRNTMRVIVSISPGVYREKVMIPRTMPFITLSGEAGNPPTITGNDTASASKRNGTPLGTFHSATVAVDASYFVAINIKFENSAPHEIGRRGEQGVALRISGTKAAFYNCSFNGAQDTLYDHKGLHFFHNCSIQGSVDFIFGYARSLYQNCYLNSTTKKVASITAQKRTNSSLDSGFSFQNCTVTGSGKVYLGRAWGDYSRVVFSYTYMDNLVLPKGWSDWGDQKRDSRVYYGEYMCSGPGANMAGRVPWARVLTDEEAKPFIGTQFIEGDTWLISP</sequence>
<dbReference type="Gene3D" id="2.160.20.10">
    <property type="entry name" value="Single-stranded right-handed beta-helix, Pectin lyase-like"/>
    <property type="match status" value="1"/>
</dbReference>
<proteinExistence type="inferred from homology"/>
<keyword evidence="5" id="KW-0134">Cell wall</keyword>
<dbReference type="GO" id="GO:0045490">
    <property type="term" value="P:pectin catabolic process"/>
    <property type="evidence" value="ECO:0007669"/>
    <property type="project" value="UniProtKB-UniRule"/>
</dbReference>
<evidence type="ECO:0000259" key="13">
    <source>
        <dbReference type="Pfam" id="PF01095"/>
    </source>
</evidence>
<feature type="active site" evidence="11">
    <location>
        <position position="231"/>
    </location>
</feature>
<feature type="domain" description="Pectinesterase catalytic" evidence="13">
    <location>
        <begin position="73"/>
        <end position="364"/>
    </location>
</feature>
<evidence type="ECO:0000256" key="6">
    <source>
        <dbReference type="ARBA" id="ARBA00022525"/>
    </source>
</evidence>
<dbReference type="Gramene" id="ESW17117">
    <property type="protein sequence ID" value="ESW17117"/>
    <property type="gene ID" value="PHAVU_007G212000g"/>
</dbReference>
<evidence type="ECO:0000256" key="3">
    <source>
        <dbReference type="ARBA" id="ARBA00008891"/>
    </source>
</evidence>
<evidence type="ECO:0000256" key="8">
    <source>
        <dbReference type="ARBA" id="ARBA00022801"/>
    </source>
</evidence>
<dbReference type="InterPro" id="IPR011050">
    <property type="entry name" value="Pectin_lyase_fold/virulence"/>
</dbReference>
<dbReference type="PANTHER" id="PTHR31321">
    <property type="entry name" value="ACYL-COA THIOESTER HYDROLASE YBHC-RELATED"/>
    <property type="match status" value="1"/>
</dbReference>
<dbReference type="OrthoDB" id="1373757at2759"/>
<dbReference type="AlphaFoldDB" id="V7BGX8"/>
<evidence type="ECO:0000256" key="10">
    <source>
        <dbReference type="ARBA" id="ARBA00047928"/>
    </source>
</evidence>
<gene>
    <name evidence="14" type="ORF">PHAVU_007G212000g</name>
</gene>
<evidence type="ECO:0000256" key="12">
    <source>
        <dbReference type="RuleBase" id="RU000589"/>
    </source>
</evidence>
<dbReference type="UniPathway" id="UPA00545">
    <property type="reaction ID" value="UER00823"/>
</dbReference>
<keyword evidence="8 12" id="KW-0378">Hydrolase</keyword>
<dbReference type="eggNOG" id="ENOG502QTUS">
    <property type="taxonomic scope" value="Eukaryota"/>
</dbReference>
<evidence type="ECO:0000256" key="11">
    <source>
        <dbReference type="PROSITE-ProRule" id="PRU10040"/>
    </source>
</evidence>
<dbReference type="OMA" id="WARMLTD"/>
<keyword evidence="6" id="KW-0964">Secreted</keyword>
<comment type="pathway">
    <text evidence="2 12">Glycan metabolism; pectin degradation; 2-dehydro-3-deoxy-D-gluconate from pectin: step 1/5.</text>
</comment>
<keyword evidence="7 12" id="KW-0732">Signal</keyword>
<dbReference type="PROSITE" id="PS00503">
    <property type="entry name" value="PECTINESTERASE_2"/>
    <property type="match status" value="1"/>
</dbReference>
<comment type="subcellular location">
    <subcellularLocation>
        <location evidence="1">Secreted</location>
        <location evidence="1">Cell wall</location>
    </subcellularLocation>
</comment>
<evidence type="ECO:0000313" key="14">
    <source>
        <dbReference type="EMBL" id="ESW17117.1"/>
    </source>
</evidence>
<dbReference type="InterPro" id="IPR000070">
    <property type="entry name" value="Pectinesterase_cat"/>
</dbReference>
<dbReference type="Proteomes" id="UP000000226">
    <property type="component" value="Chromosome 7"/>
</dbReference>
<dbReference type="SMR" id="V7BGX8"/>
<organism evidence="14 15">
    <name type="scientific">Phaseolus vulgaris</name>
    <name type="common">Kidney bean</name>
    <name type="synonym">French bean</name>
    <dbReference type="NCBI Taxonomy" id="3885"/>
    <lineage>
        <taxon>Eukaryota</taxon>
        <taxon>Viridiplantae</taxon>
        <taxon>Streptophyta</taxon>
        <taxon>Embryophyta</taxon>
        <taxon>Tracheophyta</taxon>
        <taxon>Spermatophyta</taxon>
        <taxon>Magnoliopsida</taxon>
        <taxon>eudicotyledons</taxon>
        <taxon>Gunneridae</taxon>
        <taxon>Pentapetalae</taxon>
        <taxon>rosids</taxon>
        <taxon>fabids</taxon>
        <taxon>Fabales</taxon>
        <taxon>Fabaceae</taxon>
        <taxon>Papilionoideae</taxon>
        <taxon>50 kb inversion clade</taxon>
        <taxon>NPAAA clade</taxon>
        <taxon>indigoferoid/millettioid clade</taxon>
        <taxon>Phaseoleae</taxon>
        <taxon>Phaseolus</taxon>
    </lineage>
</organism>
<evidence type="ECO:0000256" key="2">
    <source>
        <dbReference type="ARBA" id="ARBA00005184"/>
    </source>
</evidence>
<dbReference type="EMBL" id="CM002294">
    <property type="protein sequence ID" value="ESW17117.1"/>
    <property type="molecule type" value="Genomic_DNA"/>
</dbReference>
<feature type="chain" id="PRO_5005148989" description="Pectinesterase" evidence="12">
    <location>
        <begin position="29"/>
        <end position="370"/>
    </location>
</feature>
<keyword evidence="9 12" id="KW-0063">Aspartyl esterase</keyword>
<name>V7BGX8_PHAVU</name>
<dbReference type="InterPro" id="IPR033131">
    <property type="entry name" value="Pectinesterase_Asp_AS"/>
</dbReference>
<dbReference type="PANTHER" id="PTHR31321:SF81">
    <property type="entry name" value="PECTINESTERASE"/>
    <property type="match status" value="1"/>
</dbReference>
<evidence type="ECO:0000256" key="1">
    <source>
        <dbReference type="ARBA" id="ARBA00004191"/>
    </source>
</evidence>
<dbReference type="Pfam" id="PF01095">
    <property type="entry name" value="Pectinesterase"/>
    <property type="match status" value="1"/>
</dbReference>
<dbReference type="STRING" id="3885.V7BGX8"/>
<dbReference type="EC" id="3.1.1.11" evidence="4 12"/>
<evidence type="ECO:0000256" key="7">
    <source>
        <dbReference type="ARBA" id="ARBA00022729"/>
    </source>
</evidence>
<dbReference type="InterPro" id="IPR012334">
    <property type="entry name" value="Pectin_lyas_fold"/>
</dbReference>
<comment type="catalytic activity">
    <reaction evidence="10 12">
        <text>[(1-&gt;4)-alpha-D-galacturonosyl methyl ester](n) + n H2O = [(1-&gt;4)-alpha-D-galacturonosyl](n) + n methanol + n H(+)</text>
        <dbReference type="Rhea" id="RHEA:22380"/>
        <dbReference type="Rhea" id="RHEA-COMP:14570"/>
        <dbReference type="Rhea" id="RHEA-COMP:14573"/>
        <dbReference type="ChEBI" id="CHEBI:15377"/>
        <dbReference type="ChEBI" id="CHEBI:15378"/>
        <dbReference type="ChEBI" id="CHEBI:17790"/>
        <dbReference type="ChEBI" id="CHEBI:140522"/>
        <dbReference type="ChEBI" id="CHEBI:140523"/>
        <dbReference type="EC" id="3.1.1.11"/>
    </reaction>
</comment>
<comment type="similarity">
    <text evidence="3">Belongs to the pectinesterase family.</text>
</comment>